<dbReference type="InterPro" id="IPR019583">
    <property type="entry name" value="DLG1-4_PDZ_assoc"/>
</dbReference>
<comment type="subcellular location">
    <subcellularLocation>
        <location evidence="1">Cell membrane</location>
        <topology evidence="1">Peripheral membrane protein</topology>
    </subcellularLocation>
</comment>
<feature type="domain" description="Guanylate kinase-like" evidence="9">
    <location>
        <begin position="653"/>
        <end position="828"/>
    </location>
</feature>
<dbReference type="GO" id="GO:0007268">
    <property type="term" value="P:chemical synaptic transmission"/>
    <property type="evidence" value="ECO:0007669"/>
    <property type="project" value="InterPro"/>
</dbReference>
<dbReference type="SUPFAM" id="SSF101288">
    <property type="entry name" value="L27 domain"/>
    <property type="match status" value="1"/>
</dbReference>
<dbReference type="SUPFAM" id="SSF50156">
    <property type="entry name" value="PDZ domain-like"/>
    <property type="match status" value="3"/>
</dbReference>
<organism evidence="12 13">
    <name type="scientific">Oryzias sinensis</name>
    <name type="common">Chinese medaka</name>
    <dbReference type="NCBI Taxonomy" id="183150"/>
    <lineage>
        <taxon>Eukaryota</taxon>
        <taxon>Metazoa</taxon>
        <taxon>Chordata</taxon>
        <taxon>Craniata</taxon>
        <taxon>Vertebrata</taxon>
        <taxon>Euteleostomi</taxon>
        <taxon>Actinopterygii</taxon>
        <taxon>Neopterygii</taxon>
        <taxon>Teleostei</taxon>
        <taxon>Neoteleostei</taxon>
        <taxon>Acanthomorphata</taxon>
        <taxon>Ovalentaria</taxon>
        <taxon>Atherinomorphae</taxon>
        <taxon>Beloniformes</taxon>
        <taxon>Adrianichthyidae</taxon>
        <taxon>Oryziinae</taxon>
        <taxon>Oryzias</taxon>
    </lineage>
</organism>
<dbReference type="InterPro" id="IPR020590">
    <property type="entry name" value="Guanylate_kinase_CS"/>
</dbReference>
<evidence type="ECO:0000256" key="7">
    <source>
        <dbReference type="PROSITE-ProRule" id="PRU00192"/>
    </source>
</evidence>
<name>A0A8C7Z600_9TELE</name>
<dbReference type="AlphaFoldDB" id="A0A8C7Z600"/>
<keyword evidence="4" id="KW-1003">Cell membrane</keyword>
<dbReference type="GO" id="GO:0045197">
    <property type="term" value="P:establishment or maintenance of epithelial cell apical/basal polarity"/>
    <property type="evidence" value="ECO:0007669"/>
    <property type="project" value="TreeGrafter"/>
</dbReference>
<dbReference type="Pfam" id="PF10600">
    <property type="entry name" value="PDZ_assoc"/>
    <property type="match status" value="1"/>
</dbReference>
<dbReference type="InterPro" id="IPR008145">
    <property type="entry name" value="GK/Ca_channel_bsu"/>
</dbReference>
<dbReference type="CDD" id="cd06795">
    <property type="entry name" value="PDZ3_Dlg1-2-4-like"/>
    <property type="match status" value="1"/>
</dbReference>
<dbReference type="PIRSF" id="PIRSF001741">
    <property type="entry name" value="MAGUK_DLGH"/>
    <property type="match status" value="1"/>
</dbReference>
<dbReference type="SMART" id="SM00228">
    <property type="entry name" value="PDZ"/>
    <property type="match status" value="3"/>
</dbReference>
<dbReference type="GO" id="GO:0097120">
    <property type="term" value="P:receptor localization to synapse"/>
    <property type="evidence" value="ECO:0007669"/>
    <property type="project" value="TreeGrafter"/>
</dbReference>
<proteinExistence type="inferred from homology"/>
<dbReference type="Gene3D" id="2.30.30.40">
    <property type="entry name" value="SH3 Domains"/>
    <property type="match status" value="2"/>
</dbReference>
<dbReference type="CDD" id="cd00071">
    <property type="entry name" value="GMPK"/>
    <property type="match status" value="1"/>
</dbReference>
<dbReference type="InterPro" id="IPR008144">
    <property type="entry name" value="Guanylate_kin-like_dom"/>
</dbReference>
<evidence type="ECO:0000259" key="9">
    <source>
        <dbReference type="PROSITE" id="PS50052"/>
    </source>
</evidence>
<dbReference type="PANTHER" id="PTHR23119">
    <property type="entry name" value="DISCS LARGE"/>
    <property type="match status" value="1"/>
</dbReference>
<dbReference type="PROSITE" id="PS51022">
    <property type="entry name" value="L27"/>
    <property type="match status" value="1"/>
</dbReference>
<evidence type="ECO:0000256" key="3">
    <source>
        <dbReference type="ARBA" id="ARBA00022443"/>
    </source>
</evidence>
<dbReference type="Gene3D" id="2.30.42.10">
    <property type="match status" value="3"/>
</dbReference>
<dbReference type="GO" id="GO:0035255">
    <property type="term" value="F:ionotropic glutamate receptor binding"/>
    <property type="evidence" value="ECO:0007669"/>
    <property type="project" value="TreeGrafter"/>
</dbReference>
<dbReference type="InterPro" id="IPR001452">
    <property type="entry name" value="SH3_domain"/>
</dbReference>
<dbReference type="InterPro" id="IPR019590">
    <property type="entry name" value="DLG1_PEST_dom"/>
</dbReference>
<dbReference type="Ensembl" id="ENSOSIT00000041063.1">
    <property type="protein sequence ID" value="ENSOSIP00000038956.1"/>
    <property type="gene ID" value="ENSOSIG00000009563.1"/>
</dbReference>
<dbReference type="CDD" id="cd06724">
    <property type="entry name" value="PDZ2_Dlg1-2-4-like"/>
    <property type="match status" value="1"/>
</dbReference>
<dbReference type="InterPro" id="IPR035763">
    <property type="entry name" value="DLG3_SH3"/>
</dbReference>
<dbReference type="GO" id="GO:0043113">
    <property type="term" value="P:receptor clustering"/>
    <property type="evidence" value="ECO:0007669"/>
    <property type="project" value="TreeGrafter"/>
</dbReference>
<dbReference type="SMART" id="SM00326">
    <property type="entry name" value="SH3"/>
    <property type="match status" value="1"/>
</dbReference>
<dbReference type="InterPro" id="IPR036892">
    <property type="entry name" value="L27_dom_sf"/>
</dbReference>
<evidence type="ECO:0000313" key="12">
    <source>
        <dbReference type="Ensembl" id="ENSOSIP00000038956.1"/>
    </source>
</evidence>
<feature type="domain" description="SH3" evidence="8">
    <location>
        <begin position="513"/>
        <end position="583"/>
    </location>
</feature>
<dbReference type="Gene3D" id="3.30.63.10">
    <property type="entry name" value="Guanylate Kinase phosphate binding domain"/>
    <property type="match status" value="1"/>
</dbReference>
<dbReference type="SMART" id="SM01277">
    <property type="entry name" value="MAGUK_N_PEST"/>
    <property type="match status" value="1"/>
</dbReference>
<dbReference type="SMART" id="SM00072">
    <property type="entry name" value="GuKc"/>
    <property type="match status" value="1"/>
</dbReference>
<dbReference type="CDD" id="cd12029">
    <property type="entry name" value="SH3_DLG3"/>
    <property type="match status" value="1"/>
</dbReference>
<dbReference type="InterPro" id="IPR001478">
    <property type="entry name" value="PDZ"/>
</dbReference>
<dbReference type="InterPro" id="IPR016313">
    <property type="entry name" value="DLG1-like"/>
</dbReference>
<dbReference type="PROSITE" id="PS50002">
    <property type="entry name" value="SH3"/>
    <property type="match status" value="1"/>
</dbReference>
<dbReference type="GO" id="GO:0019901">
    <property type="term" value="F:protein kinase binding"/>
    <property type="evidence" value="ECO:0007669"/>
    <property type="project" value="TreeGrafter"/>
</dbReference>
<dbReference type="InterPro" id="IPR036034">
    <property type="entry name" value="PDZ_sf"/>
</dbReference>
<dbReference type="FunFam" id="3.30.63.10:FF:000001">
    <property type="entry name" value="Disks large homolog 1 isoform 2"/>
    <property type="match status" value="1"/>
</dbReference>
<evidence type="ECO:0000256" key="2">
    <source>
        <dbReference type="ARBA" id="ARBA00007014"/>
    </source>
</evidence>
<dbReference type="FunFam" id="2.30.30.40:FF:000027">
    <property type="entry name" value="Disks large homolog 3 isoform 1"/>
    <property type="match status" value="1"/>
</dbReference>
<dbReference type="GeneTree" id="ENSGT00940000159565"/>
<dbReference type="SUPFAM" id="SSF50044">
    <property type="entry name" value="SH3-domain"/>
    <property type="match status" value="1"/>
</dbReference>
<comment type="similarity">
    <text evidence="2">Belongs to the MAGUK family.</text>
</comment>
<dbReference type="InterPro" id="IPR004172">
    <property type="entry name" value="L27_dom"/>
</dbReference>
<dbReference type="CDD" id="cd06723">
    <property type="entry name" value="PDZ1_Dlg1-2-4-like"/>
    <property type="match status" value="1"/>
</dbReference>
<dbReference type="Pfam" id="PF00018">
    <property type="entry name" value="SH3_1"/>
    <property type="match status" value="1"/>
</dbReference>
<reference evidence="12" key="2">
    <citation type="submission" date="2025-09" db="UniProtKB">
        <authorList>
            <consortium name="Ensembl"/>
        </authorList>
    </citation>
    <scope>IDENTIFICATION</scope>
</reference>
<evidence type="ECO:0000256" key="1">
    <source>
        <dbReference type="ARBA" id="ARBA00004202"/>
    </source>
</evidence>
<dbReference type="Pfam" id="PF00595">
    <property type="entry name" value="PDZ"/>
    <property type="match status" value="3"/>
</dbReference>
<feature type="domain" description="L27" evidence="11">
    <location>
        <begin position="6"/>
        <end position="66"/>
    </location>
</feature>
<evidence type="ECO:0000313" key="13">
    <source>
        <dbReference type="Proteomes" id="UP000694383"/>
    </source>
</evidence>
<feature type="domain" description="PDZ" evidence="10">
    <location>
        <begin position="398"/>
        <end position="479"/>
    </location>
</feature>
<sequence>MRSRLNSSDTERAVGLLKQYQANLTSPEEQALKTSVGKVSAILGSHLFQALLDIQECYEVTLQQSAEQTIVKEDSRKDVWEDPEDEGVSRVRVTSSRSPHKVERVSGLVVLCHVDMPKANPPPIIVNADSLDAGPYVNGSDAMYKYEEIILERGNSGLGFSIAGGIDNPHIPDDPGIFITKIIPGGAAAMDGRLGVNDCVLRVNDVDVSEVVHSRAVEALKEAGPVVRLLVRRRQAPPETILEVNLLKGPKGLGFSIAGGIGNQHIPGDNSIYITKIIEGGAAQKDGRLQTGDRLLAVNNIVLQDVRHEEAVAALKNTSDMVYLKVAKPGPVHLNDMYAPPDYSSTFPTMVDNHVSHNYMGAMEPKPVYPPPQVTPSRYSPVPRHMMGEEDFTREPRKVVLHKGSTGLGFNIVGGEDGEGIFVSFILAGGPADLSGELRRGDRILSVNGVNLRNATHEQAAAALKRAGQTVTIIAQYRPEEYSRFESKIHDLREQMMNSSMSSGSGSLRTSEKRSLYVRALFDYDRTRDSCLPSQGLSFSYGDILHVINASDDEWWQARLVTPHGESEQIGVIPSKKRVEKKERARLKTVKFHARTGMIESNRDFPGLSDDFYGSKSLKCLTSNTSDSESSSKGQEDTILSYEPVIRQEIHYTRPVIILGPMKDRVNDDLISEFPHKFGSCVPHTTRPRRENEMDGQDYHFVASREQMEKDIQDNKFIEAGQFNENLYGTSILSVRTVAERGKHCILDVSGNAIKRLQQAQLYPIAIFIKPKSIEALMEMNKRQTYDQANKVFDKAVKLEQDFGEFFTAIVQGDSLEEIYNKIKLIIEEQSGPYIWIPSSEKL</sequence>
<dbReference type="PROSITE" id="PS50106">
    <property type="entry name" value="PDZ"/>
    <property type="match status" value="3"/>
</dbReference>
<keyword evidence="6" id="KW-0472">Membrane</keyword>
<evidence type="ECO:0000256" key="5">
    <source>
        <dbReference type="ARBA" id="ARBA00022737"/>
    </source>
</evidence>
<protein>
    <submittedName>
        <fullName evidence="12">Discs, large homolog 3 (Drosophila)</fullName>
    </submittedName>
</protein>
<dbReference type="InterPro" id="IPR036028">
    <property type="entry name" value="SH3-like_dom_sf"/>
</dbReference>
<keyword evidence="5" id="KW-0677">Repeat</keyword>
<dbReference type="Gene3D" id="3.40.50.300">
    <property type="entry name" value="P-loop containing nucleotide triphosphate hydrolases"/>
    <property type="match status" value="1"/>
</dbReference>
<accession>A0A8C7Z600</accession>
<dbReference type="FunFam" id="2.30.30.40:FF:000008">
    <property type="entry name" value="Disks large homolog 1 isoform 2"/>
    <property type="match status" value="1"/>
</dbReference>
<dbReference type="PANTHER" id="PTHR23119:SF28">
    <property type="entry name" value="DISKS LARGE HOMOLOG 3"/>
    <property type="match status" value="1"/>
</dbReference>
<dbReference type="Pfam" id="PF10608">
    <property type="entry name" value="MAGUK_N_PEST"/>
    <property type="match status" value="1"/>
</dbReference>
<dbReference type="GO" id="GO:0016323">
    <property type="term" value="C:basolateral plasma membrane"/>
    <property type="evidence" value="ECO:0007669"/>
    <property type="project" value="TreeGrafter"/>
</dbReference>
<dbReference type="InterPro" id="IPR050614">
    <property type="entry name" value="Synaptic_Scaffolding_LAP-MAGUK"/>
</dbReference>
<evidence type="ECO:0000259" key="11">
    <source>
        <dbReference type="PROSITE" id="PS51022"/>
    </source>
</evidence>
<feature type="domain" description="PDZ" evidence="10">
    <location>
        <begin position="148"/>
        <end position="235"/>
    </location>
</feature>
<dbReference type="PROSITE" id="PS50052">
    <property type="entry name" value="GUANYLATE_KINASE_2"/>
    <property type="match status" value="1"/>
</dbReference>
<evidence type="ECO:0000256" key="4">
    <source>
        <dbReference type="ARBA" id="ARBA00022475"/>
    </source>
</evidence>
<feature type="domain" description="PDZ" evidence="10">
    <location>
        <begin position="243"/>
        <end position="330"/>
    </location>
</feature>
<dbReference type="PROSITE" id="PS00856">
    <property type="entry name" value="GUANYLATE_KINASE_1"/>
    <property type="match status" value="1"/>
</dbReference>
<dbReference type="GO" id="GO:0031594">
    <property type="term" value="C:neuromuscular junction"/>
    <property type="evidence" value="ECO:0007669"/>
    <property type="project" value="InterPro"/>
</dbReference>
<dbReference type="Proteomes" id="UP000694383">
    <property type="component" value="Unplaced"/>
</dbReference>
<dbReference type="GO" id="GO:0098609">
    <property type="term" value="P:cell-cell adhesion"/>
    <property type="evidence" value="ECO:0007669"/>
    <property type="project" value="TreeGrafter"/>
</dbReference>
<dbReference type="FunFam" id="3.40.50.300:FF:001402">
    <property type="entry name" value="Discs, large homolog 3 (Drosophila)"/>
    <property type="match status" value="1"/>
</dbReference>
<evidence type="ECO:0000256" key="6">
    <source>
        <dbReference type="ARBA" id="ARBA00023136"/>
    </source>
</evidence>
<dbReference type="Pfam" id="PF00625">
    <property type="entry name" value="Guanylate_kin"/>
    <property type="match status" value="1"/>
</dbReference>
<dbReference type="GO" id="GO:0099072">
    <property type="term" value="P:regulation of postsynaptic membrane neurotransmitter receptor levels"/>
    <property type="evidence" value="ECO:0007669"/>
    <property type="project" value="TreeGrafter"/>
</dbReference>
<evidence type="ECO:0000259" key="10">
    <source>
        <dbReference type="PROSITE" id="PS50106"/>
    </source>
</evidence>
<dbReference type="Pfam" id="PF09058">
    <property type="entry name" value="L27_1"/>
    <property type="match status" value="1"/>
</dbReference>
<dbReference type="InterPro" id="IPR015143">
    <property type="entry name" value="L27_1"/>
</dbReference>
<dbReference type="FunFam" id="2.30.42.10:FF:000001">
    <property type="entry name" value="Disks large homolog 1 isoform 2"/>
    <property type="match status" value="1"/>
</dbReference>
<dbReference type="SUPFAM" id="SSF52540">
    <property type="entry name" value="P-loop containing nucleoside triphosphate hydrolases"/>
    <property type="match status" value="1"/>
</dbReference>
<dbReference type="Gene3D" id="1.10.287.470">
    <property type="entry name" value="Helix hairpin bin"/>
    <property type="match status" value="1"/>
</dbReference>
<reference evidence="12" key="1">
    <citation type="submission" date="2025-08" db="UniProtKB">
        <authorList>
            <consortium name="Ensembl"/>
        </authorList>
    </citation>
    <scope>IDENTIFICATION</scope>
</reference>
<dbReference type="FunFam" id="2.30.42.10:FF:000002">
    <property type="entry name" value="Disks large homolog 4 isoform 2"/>
    <property type="match status" value="1"/>
</dbReference>
<dbReference type="FunFam" id="2.30.42.10:FF:000091">
    <property type="entry name" value="disks large homolog 1 isoform X8"/>
    <property type="match status" value="1"/>
</dbReference>
<dbReference type="InterPro" id="IPR027417">
    <property type="entry name" value="P-loop_NTPase"/>
</dbReference>
<evidence type="ECO:0000259" key="8">
    <source>
        <dbReference type="PROSITE" id="PS50002"/>
    </source>
</evidence>
<keyword evidence="13" id="KW-1185">Reference proteome</keyword>
<keyword evidence="3 7" id="KW-0728">SH3 domain</keyword>
<dbReference type="GO" id="GO:0098839">
    <property type="term" value="C:postsynaptic density membrane"/>
    <property type="evidence" value="ECO:0007669"/>
    <property type="project" value="TreeGrafter"/>
</dbReference>
<dbReference type="GO" id="GO:0043005">
    <property type="term" value="C:neuron projection"/>
    <property type="evidence" value="ECO:0007669"/>
    <property type="project" value="InterPro"/>
</dbReference>